<keyword evidence="2" id="KW-0472">Membrane</keyword>
<feature type="region of interest" description="Disordered" evidence="1">
    <location>
        <begin position="86"/>
        <end position="110"/>
    </location>
</feature>
<accession>A0A5A8CZE6</accession>
<keyword evidence="2" id="KW-0812">Transmembrane</keyword>
<evidence type="ECO:0000313" key="6">
    <source>
        <dbReference type="Proteomes" id="UP000322899"/>
    </source>
</evidence>
<evidence type="ECO:0000313" key="3">
    <source>
        <dbReference type="EMBL" id="KAA0157161.1"/>
    </source>
</evidence>
<protein>
    <submittedName>
        <fullName evidence="3">Uncharacterized protein</fullName>
    </submittedName>
</protein>
<dbReference type="AlphaFoldDB" id="A0A5A8CZE6"/>
<evidence type="ECO:0000313" key="8">
    <source>
        <dbReference type="Proteomes" id="UP000325113"/>
    </source>
</evidence>
<proteinExistence type="predicted"/>
<evidence type="ECO:0000256" key="1">
    <source>
        <dbReference type="SAM" id="MobiDB-lite"/>
    </source>
</evidence>
<feature type="transmembrane region" description="Helical" evidence="2">
    <location>
        <begin position="45"/>
        <end position="69"/>
    </location>
</feature>
<feature type="compositionally biased region" description="Basic and acidic residues" evidence="1">
    <location>
        <begin position="16"/>
        <end position="25"/>
    </location>
</feature>
<dbReference type="Proteomes" id="UP000322899">
    <property type="component" value="Unassembled WGS sequence"/>
</dbReference>
<evidence type="ECO:0000313" key="4">
    <source>
        <dbReference type="EMBL" id="KAA0169000.1"/>
    </source>
</evidence>
<evidence type="ECO:0000256" key="2">
    <source>
        <dbReference type="SAM" id="Phobius"/>
    </source>
</evidence>
<dbReference type="EMBL" id="VLTM01000001">
    <property type="protein sequence ID" value="KAA0169000.1"/>
    <property type="molecule type" value="Genomic_DNA"/>
</dbReference>
<dbReference type="EMBL" id="VLTN01000002">
    <property type="protein sequence ID" value="KAA0157161.1"/>
    <property type="molecule type" value="Genomic_DNA"/>
</dbReference>
<keyword evidence="7" id="KW-1185">Reference proteome</keyword>
<feature type="region of interest" description="Disordered" evidence="1">
    <location>
        <begin position="1"/>
        <end position="39"/>
    </location>
</feature>
<evidence type="ECO:0000313" key="7">
    <source>
        <dbReference type="Proteomes" id="UP000323011"/>
    </source>
</evidence>
<name>A0A5A8CZE6_CAFRO</name>
<evidence type="ECO:0000313" key="5">
    <source>
        <dbReference type="EMBL" id="KAA0176578.1"/>
    </source>
</evidence>
<comment type="caution">
    <text evidence="3">The sequence shown here is derived from an EMBL/GenBank/DDBJ whole genome shotgun (WGS) entry which is preliminary data.</text>
</comment>
<reference evidence="6 7" key="1">
    <citation type="submission" date="2019-07" db="EMBL/GenBank/DDBJ databases">
        <title>Genomes of Cafeteria roenbergensis.</title>
        <authorList>
            <person name="Fischer M.G."/>
            <person name="Hackl T."/>
            <person name="Roman M."/>
        </authorList>
    </citation>
    <scope>NUCLEOTIDE SEQUENCE [LARGE SCALE GENOMIC DNA]</scope>
    <source>
        <strain evidence="3 7">BVI</strain>
        <strain evidence="4 8">Cflag</strain>
        <strain evidence="5 6">E4-10P</strain>
    </source>
</reference>
<gene>
    <name evidence="5" type="ORF">FNF27_01859</name>
    <name evidence="3" type="ORF">FNF29_00513</name>
    <name evidence="4" type="ORF">FNF31_00161</name>
</gene>
<keyword evidence="2" id="KW-1133">Transmembrane helix</keyword>
<sequence length="110" mass="11934">MAGSLARAEAVAQADAPEKSTKPRFDANSIPGGHLPPLEPTKAEIYNVVFEYGVLIGNFLMIAFIATWYMKKVAWTKDPEDLSRSTRPLVTRASSDPAFDPILPGTGERG</sequence>
<dbReference type="EMBL" id="VLTO01000007">
    <property type="protein sequence ID" value="KAA0176578.1"/>
    <property type="molecule type" value="Genomic_DNA"/>
</dbReference>
<dbReference type="Proteomes" id="UP000323011">
    <property type="component" value="Unassembled WGS sequence"/>
</dbReference>
<organism evidence="3 7">
    <name type="scientific">Cafeteria roenbergensis</name>
    <name type="common">Marine flagellate</name>
    <dbReference type="NCBI Taxonomy" id="33653"/>
    <lineage>
        <taxon>Eukaryota</taxon>
        <taxon>Sar</taxon>
        <taxon>Stramenopiles</taxon>
        <taxon>Bigyra</taxon>
        <taxon>Opalozoa</taxon>
        <taxon>Bicosoecida</taxon>
        <taxon>Cafeteriaceae</taxon>
        <taxon>Cafeteria</taxon>
    </lineage>
</organism>
<dbReference type="Proteomes" id="UP000325113">
    <property type="component" value="Unassembled WGS sequence"/>
</dbReference>